<protein>
    <submittedName>
        <fullName evidence="2">Uncharacterized protein</fullName>
    </submittedName>
</protein>
<evidence type="ECO:0000313" key="3">
    <source>
        <dbReference type="Proteomes" id="UP000054495"/>
    </source>
</evidence>
<dbReference type="EMBL" id="KE124794">
    <property type="protein sequence ID" value="EPB79439.1"/>
    <property type="molecule type" value="Genomic_DNA"/>
</dbReference>
<feature type="region of interest" description="Disordered" evidence="1">
    <location>
        <begin position="1"/>
        <end position="65"/>
    </location>
</feature>
<reference evidence="2 3" key="1">
    <citation type="submission" date="2013-05" db="EMBL/GenBank/DDBJ databases">
        <title>Draft genome of the parasitic nematode Anyclostoma ceylanicum.</title>
        <authorList>
            <person name="Mitreva M."/>
        </authorList>
    </citation>
    <scope>NUCLEOTIDE SEQUENCE [LARGE SCALE GENOMIC DNA]</scope>
</reference>
<accession>A0A0D6M5M6</accession>
<feature type="compositionally biased region" description="Gly residues" evidence="1">
    <location>
        <begin position="1"/>
        <end position="12"/>
    </location>
</feature>
<keyword evidence="3" id="KW-1185">Reference proteome</keyword>
<gene>
    <name evidence="2" type="ORF">ANCCEY_01489</name>
</gene>
<proteinExistence type="predicted"/>
<name>A0A0D6M5M6_9BILA</name>
<feature type="compositionally biased region" description="Basic and acidic residues" evidence="1">
    <location>
        <begin position="14"/>
        <end position="23"/>
    </location>
</feature>
<dbReference type="Proteomes" id="UP000054495">
    <property type="component" value="Unassembled WGS sequence"/>
</dbReference>
<dbReference type="AlphaFoldDB" id="A0A0D6M5M6"/>
<feature type="compositionally biased region" description="Gly residues" evidence="1">
    <location>
        <begin position="50"/>
        <end position="65"/>
    </location>
</feature>
<organism evidence="2 3">
    <name type="scientific">Ancylostoma ceylanicum</name>
    <dbReference type="NCBI Taxonomy" id="53326"/>
    <lineage>
        <taxon>Eukaryota</taxon>
        <taxon>Metazoa</taxon>
        <taxon>Ecdysozoa</taxon>
        <taxon>Nematoda</taxon>
        <taxon>Chromadorea</taxon>
        <taxon>Rhabditida</taxon>
        <taxon>Rhabditina</taxon>
        <taxon>Rhabditomorpha</taxon>
        <taxon>Strongyloidea</taxon>
        <taxon>Ancylostomatidae</taxon>
        <taxon>Ancylostomatinae</taxon>
        <taxon>Ancylostoma</taxon>
    </lineage>
</organism>
<evidence type="ECO:0000256" key="1">
    <source>
        <dbReference type="SAM" id="MobiDB-lite"/>
    </source>
</evidence>
<sequence>MGSRKSGGGQGRGEALKSGEKLARTSLATKNTTQPDALPETPPRGETGVPRGGAGGARRDGCGGGVVGATRVILRADGMA</sequence>
<evidence type="ECO:0000313" key="2">
    <source>
        <dbReference type="EMBL" id="EPB79439.1"/>
    </source>
</evidence>
<feature type="compositionally biased region" description="Polar residues" evidence="1">
    <location>
        <begin position="26"/>
        <end position="35"/>
    </location>
</feature>